<evidence type="ECO:0000313" key="16">
    <source>
        <dbReference type="Proteomes" id="UP000838412"/>
    </source>
</evidence>
<feature type="region of interest" description="Disordered" evidence="12">
    <location>
        <begin position="686"/>
        <end position="721"/>
    </location>
</feature>
<dbReference type="InterPro" id="IPR047273">
    <property type="entry name" value="VRTN_OTU_dom"/>
</dbReference>
<feature type="region of interest" description="Disordered" evidence="12">
    <location>
        <begin position="1"/>
        <end position="21"/>
    </location>
</feature>
<evidence type="ECO:0000259" key="14">
    <source>
        <dbReference type="PROSITE" id="PS50802"/>
    </source>
</evidence>
<comment type="similarity">
    <text evidence="2">Belongs to the PpiC/parvulin rotamase family. PIN4 subfamily.</text>
</comment>
<evidence type="ECO:0000256" key="10">
    <source>
        <dbReference type="ARBA" id="ARBA00033465"/>
    </source>
</evidence>
<dbReference type="InterPro" id="IPR046357">
    <property type="entry name" value="PPIase_dom_sf"/>
</dbReference>
<comment type="catalytic activity">
    <reaction evidence="1">
        <text>[protein]-peptidylproline (omega=180) = [protein]-peptidylproline (omega=0)</text>
        <dbReference type="Rhea" id="RHEA:16237"/>
        <dbReference type="Rhea" id="RHEA-COMP:10747"/>
        <dbReference type="Rhea" id="RHEA-COMP:10748"/>
        <dbReference type="ChEBI" id="CHEBI:83833"/>
        <dbReference type="ChEBI" id="CHEBI:83834"/>
        <dbReference type="EC" id="5.2.1.8"/>
    </reaction>
</comment>
<dbReference type="InterPro" id="IPR038765">
    <property type="entry name" value="Papain-like_cys_pep_sf"/>
</dbReference>
<dbReference type="PROSITE" id="PS50802">
    <property type="entry name" value="OTU"/>
    <property type="match status" value="1"/>
</dbReference>
<dbReference type="SUPFAM" id="SSF54534">
    <property type="entry name" value="FKBP-like"/>
    <property type="match status" value="1"/>
</dbReference>
<dbReference type="GO" id="GO:0006364">
    <property type="term" value="P:rRNA processing"/>
    <property type="evidence" value="ECO:0007669"/>
    <property type="project" value="InterPro"/>
</dbReference>
<dbReference type="GO" id="GO:0003677">
    <property type="term" value="F:DNA binding"/>
    <property type="evidence" value="ECO:0007669"/>
    <property type="project" value="InterPro"/>
</dbReference>
<keyword evidence="16" id="KW-1185">Reference proteome</keyword>
<evidence type="ECO:0000256" key="6">
    <source>
        <dbReference type="ARBA" id="ARBA00023110"/>
    </source>
</evidence>
<sequence>MAAPLYPSVDGSRSLWETSDTSSSREGNIVLEQCSKDPRVSKDGTATNSLLCTACKKWIHRDTLETSHSLLEEWRDDNLSFLCRDCVTTSHGSTRRVYRRIYDVQAALHRLRQKLSAAKSAMYFTLKTEQLLLQTYNVNLPARLEAPQIGHRDEVATDIIRMFNPPRLVTHFPVRVQGDGNCFYRALSQGMYGHEEKHFHIRLLTALEIAENPQYYDTKHAEYIDLINDSRIVRSSYEKLLTDAVTNGQSADTIHIYAASAATGLPLVLYCPPSVYPEYLSDPLTRRVCGRSVRTFSDPGFWLMWSMLTVPKIPSDFVPNHFACLVQTLELSDKGTIDLTTPTTSPVSSPAASHAAATTPAPVLPPSATTSRETSAMTPTTSTSMPTSPATSRSDSMSDDPNENMESTELLDYDQSEDITAAIGGATLPRENMESTELLDYDQSEDIAAAIGGATLPRENMESTELLDYDQSEDIAAAIGGATLPRGTFMTLNGVIESLSRTKLSHTQPLPSIPRGTKEGVFFIVDNTRNEDRRLQGFKSEFVDDCGAWKTSPSPTTYFIAQPNGTLRSVIRRNKTYCTEKMVSRSRTYIPIEPQPEDNQVIKVHRNYNALSTSPEYKRRITWVENYMLDNIVCVEYVGTYPGPRVHGNAQKKTDPYMRTPGHVLERVGKACQHSNPRAVYQRLRIENSDEDNRPRDLRQVQDKKHKDEERRKREMGVPAGGTNLASHITNVVSQIHQSPFVQEVKHKAGHVPAIVLYTADQMSDVKRFCCAGLAFETTVLGLDKTYNLGDLHVTPTVFKHLGLVRAKTDDHPLFLGPIFIHGDSDVPTYQFFLSTLNTELAGRAGEPVFGSDQEKGIRQAILGAFPDAPRIACDRHLRNNALDYLRDKVGAPNSVRKTILSTIFGDCGITHAESRVIFEQRKDRAEATIRDEAPDFLRYFNQTLEPVLDENFQTVLNRPEVPDGWTNNNSESINHVLKMAVDWKPQPLPKLIETLHDVVKGQYIDAERALIGFGDFRLDSAFKSCAVPAATWTYQSTPQRTRVWNKFMGMTKPLATPSVTAPNGQLTGDLGWMVRGSMVGPFQDAAFALQPSTTQKPVYTNPPIKTKHGYHIIMIEGKKM</sequence>
<keyword evidence="7 11" id="KW-0413">Isomerase</keyword>
<proteinExistence type="inferred from homology"/>
<dbReference type="OrthoDB" id="5791190at2759"/>
<dbReference type="GO" id="GO:0008234">
    <property type="term" value="F:cysteine-type peptidase activity"/>
    <property type="evidence" value="ECO:0007669"/>
    <property type="project" value="UniProtKB-KW"/>
</dbReference>
<evidence type="ECO:0000256" key="1">
    <source>
        <dbReference type="ARBA" id="ARBA00000971"/>
    </source>
</evidence>
<keyword evidence="5" id="KW-0788">Thiol protease</keyword>
<accession>A0A8J9Z1X2</accession>
<evidence type="ECO:0000256" key="2">
    <source>
        <dbReference type="ARBA" id="ARBA00010242"/>
    </source>
</evidence>
<keyword evidence="5" id="KW-0378">Hydrolase</keyword>
<keyword evidence="6 11" id="KW-0697">Rotamase</keyword>
<evidence type="ECO:0000256" key="8">
    <source>
        <dbReference type="ARBA" id="ARBA00030737"/>
    </source>
</evidence>
<evidence type="ECO:0000256" key="7">
    <source>
        <dbReference type="ARBA" id="ARBA00023235"/>
    </source>
</evidence>
<dbReference type="EMBL" id="OV696699">
    <property type="protein sequence ID" value="CAH1245863.1"/>
    <property type="molecule type" value="Genomic_DNA"/>
</dbReference>
<name>A0A8J9Z1X2_BRALA</name>
<dbReference type="AlphaFoldDB" id="A0A8J9Z1X2"/>
<reference evidence="15" key="1">
    <citation type="submission" date="2022-01" db="EMBL/GenBank/DDBJ databases">
        <authorList>
            <person name="Braso-Vives M."/>
        </authorList>
    </citation>
    <scope>NUCLEOTIDE SEQUENCE</scope>
</reference>
<dbReference type="Gene3D" id="3.90.70.80">
    <property type="match status" value="1"/>
</dbReference>
<evidence type="ECO:0000256" key="9">
    <source>
        <dbReference type="ARBA" id="ARBA00031249"/>
    </source>
</evidence>
<gene>
    <name evidence="15" type="primary">PIN4</name>
    <name evidence="15" type="ORF">BLAG_LOCUS8071</name>
</gene>
<evidence type="ECO:0000256" key="12">
    <source>
        <dbReference type="SAM" id="MobiDB-lite"/>
    </source>
</evidence>
<evidence type="ECO:0000313" key="15">
    <source>
        <dbReference type="EMBL" id="CAH1245863.1"/>
    </source>
</evidence>
<dbReference type="Pfam" id="PF00639">
    <property type="entry name" value="Rotamase"/>
    <property type="match status" value="1"/>
</dbReference>
<keyword evidence="5" id="KW-0645">Protease</keyword>
<dbReference type="CDD" id="cd22791">
    <property type="entry name" value="OTU_VRTN"/>
    <property type="match status" value="1"/>
</dbReference>
<dbReference type="SUPFAM" id="SSF54001">
    <property type="entry name" value="Cysteine proteinases"/>
    <property type="match status" value="1"/>
</dbReference>
<dbReference type="InterPro" id="IPR043323">
    <property type="entry name" value="PIN4"/>
</dbReference>
<dbReference type="PROSITE" id="PS50198">
    <property type="entry name" value="PPIC_PPIASE_2"/>
    <property type="match status" value="1"/>
</dbReference>
<feature type="domain" description="OTU" evidence="14">
    <location>
        <begin position="171"/>
        <end position="328"/>
    </location>
</feature>
<feature type="domain" description="PpiC" evidence="13">
    <location>
        <begin position="1055"/>
        <end position="1118"/>
    </location>
</feature>
<feature type="compositionally biased region" description="Low complexity" evidence="12">
    <location>
        <begin position="340"/>
        <end position="392"/>
    </location>
</feature>
<dbReference type="EC" id="5.2.1.8" evidence="3"/>
<dbReference type="Proteomes" id="UP000838412">
    <property type="component" value="Chromosome 14"/>
</dbReference>
<dbReference type="Gene3D" id="3.10.50.40">
    <property type="match status" value="1"/>
</dbReference>
<evidence type="ECO:0000259" key="13">
    <source>
        <dbReference type="PROSITE" id="PS50198"/>
    </source>
</evidence>
<evidence type="ECO:0000256" key="11">
    <source>
        <dbReference type="PROSITE-ProRule" id="PRU00278"/>
    </source>
</evidence>
<dbReference type="InterPro" id="IPR003323">
    <property type="entry name" value="OTU_dom"/>
</dbReference>
<evidence type="ECO:0000256" key="3">
    <source>
        <dbReference type="ARBA" id="ARBA00013194"/>
    </source>
</evidence>
<organism evidence="15 16">
    <name type="scientific">Branchiostoma lanceolatum</name>
    <name type="common">Common lancelet</name>
    <name type="synonym">Amphioxus lanceolatum</name>
    <dbReference type="NCBI Taxonomy" id="7740"/>
    <lineage>
        <taxon>Eukaryota</taxon>
        <taxon>Metazoa</taxon>
        <taxon>Chordata</taxon>
        <taxon>Cephalochordata</taxon>
        <taxon>Leptocardii</taxon>
        <taxon>Amphioxiformes</taxon>
        <taxon>Branchiostomatidae</taxon>
        <taxon>Branchiostoma</taxon>
    </lineage>
</organism>
<protein>
    <recommendedName>
        <fullName evidence="4">Peptidyl-prolyl cis-trans isomerase NIMA-interacting 4</fullName>
        <ecNumber evidence="3">5.2.1.8</ecNumber>
    </recommendedName>
    <alternativeName>
        <fullName evidence="8">Parvulin-14</fullName>
    </alternativeName>
    <alternativeName>
        <fullName evidence="10">Peptidyl-prolyl cis-trans isomerase Pin4</fullName>
    </alternativeName>
    <alternativeName>
        <fullName evidence="9">Rotamase Pin4</fullName>
    </alternativeName>
</protein>
<feature type="compositionally biased region" description="Basic and acidic residues" evidence="12">
    <location>
        <begin position="686"/>
        <end position="716"/>
    </location>
</feature>
<dbReference type="PANTHER" id="PTHR45995">
    <property type="match status" value="1"/>
</dbReference>
<evidence type="ECO:0000256" key="4">
    <source>
        <dbReference type="ARBA" id="ARBA00019953"/>
    </source>
</evidence>
<feature type="region of interest" description="Disordered" evidence="12">
    <location>
        <begin position="340"/>
        <end position="416"/>
    </location>
</feature>
<evidence type="ECO:0000256" key="5">
    <source>
        <dbReference type="ARBA" id="ARBA00022807"/>
    </source>
</evidence>
<dbReference type="InterPro" id="IPR000297">
    <property type="entry name" value="PPIase_PpiC"/>
</dbReference>
<dbReference type="GO" id="GO:0003755">
    <property type="term" value="F:peptidyl-prolyl cis-trans isomerase activity"/>
    <property type="evidence" value="ECO:0007669"/>
    <property type="project" value="UniProtKB-KW"/>
</dbReference>